<evidence type="ECO:0008006" key="3">
    <source>
        <dbReference type="Google" id="ProtNLM"/>
    </source>
</evidence>
<dbReference type="PANTHER" id="PTHR21015:SF22">
    <property type="entry name" value="GLYCOSYLTRANSFERASE"/>
    <property type="match status" value="1"/>
</dbReference>
<evidence type="ECO:0000313" key="2">
    <source>
        <dbReference type="Proteomes" id="UP001501310"/>
    </source>
</evidence>
<dbReference type="PANTHER" id="PTHR21015">
    <property type="entry name" value="UDP-N-ACETYLGLUCOSAMINE--N-ACETYLMURAMYL-(PENTAPEPTIDE) PYROPHOSPHORYL-UNDECAPRENOL N-ACETYLGLUCOSAMINE TRANSFERASE 1"/>
    <property type="match status" value="1"/>
</dbReference>
<reference evidence="2" key="1">
    <citation type="journal article" date="2019" name="Int. J. Syst. Evol. Microbiol.">
        <title>The Global Catalogue of Microorganisms (GCM) 10K type strain sequencing project: providing services to taxonomists for standard genome sequencing and annotation.</title>
        <authorList>
            <consortium name="The Broad Institute Genomics Platform"/>
            <consortium name="The Broad Institute Genome Sequencing Center for Infectious Disease"/>
            <person name="Wu L."/>
            <person name="Ma J."/>
        </authorList>
    </citation>
    <scope>NUCLEOTIDE SEQUENCE [LARGE SCALE GENOMIC DNA]</scope>
    <source>
        <strain evidence="2">JCM 16603</strain>
    </source>
</reference>
<gene>
    <name evidence="1" type="ORF">GCM10022211_26470</name>
</gene>
<organism evidence="1 2">
    <name type="scientific">Sphingomonas humi</name>
    <dbReference type="NCBI Taxonomy" id="335630"/>
    <lineage>
        <taxon>Bacteria</taxon>
        <taxon>Pseudomonadati</taxon>
        <taxon>Pseudomonadota</taxon>
        <taxon>Alphaproteobacteria</taxon>
        <taxon>Sphingomonadales</taxon>
        <taxon>Sphingomonadaceae</taxon>
        <taxon>Sphingomonas</taxon>
    </lineage>
</organism>
<dbReference type="Proteomes" id="UP001501310">
    <property type="component" value="Unassembled WGS sequence"/>
</dbReference>
<comment type="caution">
    <text evidence="1">The sequence shown here is derived from an EMBL/GenBank/DDBJ whole genome shotgun (WGS) entry which is preliminary data.</text>
</comment>
<name>A0ABP7SEG4_9SPHN</name>
<dbReference type="RefSeq" id="WP_344711143.1">
    <property type="nucleotide sequence ID" value="NZ_BAAAZD010000002.1"/>
</dbReference>
<evidence type="ECO:0000313" key="1">
    <source>
        <dbReference type="EMBL" id="GAA4010691.1"/>
    </source>
</evidence>
<accession>A0ABP7SEG4</accession>
<protein>
    <recommendedName>
        <fullName evidence="3">Glycosyl transferase family 28 C-terminal domain-containing protein</fullName>
    </recommendedName>
</protein>
<keyword evidence="2" id="KW-1185">Reference proteome</keyword>
<sequence length="378" mass="40667">MRNAIGYFVHHQGRGHAERAASLVHALGPDTPITLFCARDDIFPPLPEWARVERLPSLFEAQGPVPEGLSTVRTPPTLHCAPLGWTQITEAVATLARWFHEARPALFISDVSAELAQLARIASIPCVPVLQHGDRDDPGHMAAYEGAVGILAPYAAALEQPGRSWWMEDLIFHAGGLGVAPAALDKPEARRALGIAPDADLVLVIAGGGGEGTPAPPLSLGARAEPSSLWVTIGSVTQAWHDTPPANLQHRGWVDDASRWVAAADRIVSSTGNTTVHTVAAAGRPWIVVPEWRYFDEQRWKARMLGEAGAAVFADGWPASAAAWQRLWQQAGKLDLERQKRLVDPDAAARTADWLRGLIARSWGAQPSTTPLLRAVAS</sequence>
<dbReference type="EMBL" id="BAAAZD010000002">
    <property type="protein sequence ID" value="GAA4010691.1"/>
    <property type="molecule type" value="Genomic_DNA"/>
</dbReference>
<dbReference type="SUPFAM" id="SSF53756">
    <property type="entry name" value="UDP-Glycosyltransferase/glycogen phosphorylase"/>
    <property type="match status" value="1"/>
</dbReference>
<dbReference type="Gene3D" id="3.40.50.2000">
    <property type="entry name" value="Glycogen Phosphorylase B"/>
    <property type="match status" value="1"/>
</dbReference>
<proteinExistence type="predicted"/>